<evidence type="ECO:0000313" key="1">
    <source>
        <dbReference type="EMBL" id="THU39200.1"/>
    </source>
</evidence>
<gene>
    <name evidence="1" type="ORF">FAM09_11845</name>
</gene>
<protein>
    <submittedName>
        <fullName evidence="1">Uncharacterized protein</fullName>
    </submittedName>
</protein>
<proteinExistence type="predicted"/>
<dbReference type="EMBL" id="STFF01000003">
    <property type="protein sequence ID" value="THU39200.1"/>
    <property type="molecule type" value="Genomic_DNA"/>
</dbReference>
<accession>A0A4S8HUG8</accession>
<sequence length="66" mass="7451">MSKILPDTQIPAANIRYSRLSEEVLKSLTRKHVNYGAAIPMAPFLLITGKNIYTYIANNQQTTELK</sequence>
<keyword evidence="2" id="KW-1185">Reference proteome</keyword>
<organism evidence="1 2">
    <name type="scientific">Niastella caeni</name>
    <dbReference type="NCBI Taxonomy" id="2569763"/>
    <lineage>
        <taxon>Bacteria</taxon>
        <taxon>Pseudomonadati</taxon>
        <taxon>Bacteroidota</taxon>
        <taxon>Chitinophagia</taxon>
        <taxon>Chitinophagales</taxon>
        <taxon>Chitinophagaceae</taxon>
        <taxon>Niastella</taxon>
    </lineage>
</organism>
<dbReference type="AlphaFoldDB" id="A0A4S8HUG8"/>
<reference evidence="1 2" key="1">
    <citation type="submission" date="2019-04" db="EMBL/GenBank/DDBJ databases">
        <title>Niastella caeni sp. nov., isolated from activated sludge.</title>
        <authorList>
            <person name="Sheng M."/>
        </authorList>
    </citation>
    <scope>NUCLEOTIDE SEQUENCE [LARGE SCALE GENOMIC DNA]</scope>
    <source>
        <strain evidence="1 2">HX-2-15</strain>
    </source>
</reference>
<evidence type="ECO:0000313" key="2">
    <source>
        <dbReference type="Proteomes" id="UP000306918"/>
    </source>
</evidence>
<name>A0A4S8HUG8_9BACT</name>
<comment type="caution">
    <text evidence="1">The sequence shown here is derived from an EMBL/GenBank/DDBJ whole genome shotgun (WGS) entry which is preliminary data.</text>
</comment>
<dbReference type="Proteomes" id="UP000306918">
    <property type="component" value="Unassembled WGS sequence"/>
</dbReference>
<dbReference type="RefSeq" id="WP_136577332.1">
    <property type="nucleotide sequence ID" value="NZ_STFF01000003.1"/>
</dbReference>